<evidence type="ECO:0000313" key="3">
    <source>
        <dbReference type="Proteomes" id="UP000186922"/>
    </source>
</evidence>
<comment type="caution">
    <text evidence="2">The sequence shown here is derived from an EMBL/GenBank/DDBJ whole genome shotgun (WGS) entry which is preliminary data.</text>
</comment>
<accession>A0A1D1VEP8</accession>
<protein>
    <submittedName>
        <fullName evidence="2">Uncharacterized protein</fullName>
    </submittedName>
</protein>
<dbReference type="Proteomes" id="UP000186922">
    <property type="component" value="Unassembled WGS sequence"/>
</dbReference>
<name>A0A1D1VEP8_RAMVA</name>
<dbReference type="OrthoDB" id="10582280at2759"/>
<evidence type="ECO:0000313" key="2">
    <source>
        <dbReference type="EMBL" id="GAV00125.1"/>
    </source>
</evidence>
<gene>
    <name evidence="2" type="primary">RvY_11017-1</name>
    <name evidence="2" type="synonym">RvY_11017.1</name>
    <name evidence="2" type="ORF">RvY_11017</name>
</gene>
<keyword evidence="3" id="KW-1185">Reference proteome</keyword>
<reference evidence="2 3" key="1">
    <citation type="journal article" date="2016" name="Nat. Commun.">
        <title>Extremotolerant tardigrade genome and improved radiotolerance of human cultured cells by tardigrade-unique protein.</title>
        <authorList>
            <person name="Hashimoto T."/>
            <person name="Horikawa D.D."/>
            <person name="Saito Y."/>
            <person name="Kuwahara H."/>
            <person name="Kozuka-Hata H."/>
            <person name="Shin-I T."/>
            <person name="Minakuchi Y."/>
            <person name="Ohishi K."/>
            <person name="Motoyama A."/>
            <person name="Aizu T."/>
            <person name="Enomoto A."/>
            <person name="Kondo K."/>
            <person name="Tanaka S."/>
            <person name="Hara Y."/>
            <person name="Koshikawa S."/>
            <person name="Sagara H."/>
            <person name="Miura T."/>
            <person name="Yokobori S."/>
            <person name="Miyagawa K."/>
            <person name="Suzuki Y."/>
            <person name="Kubo T."/>
            <person name="Oyama M."/>
            <person name="Kohara Y."/>
            <person name="Fujiyama A."/>
            <person name="Arakawa K."/>
            <person name="Katayama T."/>
            <person name="Toyoda A."/>
            <person name="Kunieda T."/>
        </authorList>
    </citation>
    <scope>NUCLEOTIDE SEQUENCE [LARGE SCALE GENOMIC DNA]</scope>
    <source>
        <strain evidence="2 3">YOKOZUNA-1</strain>
    </source>
</reference>
<evidence type="ECO:0000256" key="1">
    <source>
        <dbReference type="SAM" id="MobiDB-lite"/>
    </source>
</evidence>
<dbReference type="EMBL" id="BDGG01000006">
    <property type="protein sequence ID" value="GAV00125.1"/>
    <property type="molecule type" value="Genomic_DNA"/>
</dbReference>
<sequence>MIASKPQGASPKTASANPDCSIPYPAREEKQPAQITKEYIWWCAVYHGVPLSADDPAFYHKAAILLAVMAGISLPEFVTEILNKTLPSVTSSLSEARREINEEIIRKLETVRRMASHASRRTFALLTAEVMTALYKIFHDVVASIPDEEIEKSMTDLTVNTWGHRTVKAPPEDAEIQKAVDTSSFAALGNPSMLPDTGSLWTVKPISIISKIPTPDPLPAISSTKEMPIPNSPLSVPYPPVSSAPLTVPNPPPPRIKRTFAPISETIADTVVTAPSPFSPAKVAPLSPTFMMSFTPTLTAALTRAGMVSPINATNRSASPPPTEVNLTAPPAMSMCNPTRTLQPQKPPLLSLPDRLIKKPGSNAEQKYIETQFTLKAVIDENSEVDNLCPVESSLFVMQEPVVDSVEVNKDNSSKEHFCKVKKGVRRVGRRMLKLVGSRPGSPVRCENCATPIKKFN</sequence>
<dbReference type="AlphaFoldDB" id="A0A1D1VEP8"/>
<proteinExistence type="predicted"/>
<feature type="region of interest" description="Disordered" evidence="1">
    <location>
        <begin position="1"/>
        <end position="25"/>
    </location>
</feature>
<organism evidence="2 3">
    <name type="scientific">Ramazzottius varieornatus</name>
    <name type="common">Water bear</name>
    <name type="synonym">Tardigrade</name>
    <dbReference type="NCBI Taxonomy" id="947166"/>
    <lineage>
        <taxon>Eukaryota</taxon>
        <taxon>Metazoa</taxon>
        <taxon>Ecdysozoa</taxon>
        <taxon>Tardigrada</taxon>
        <taxon>Eutardigrada</taxon>
        <taxon>Parachela</taxon>
        <taxon>Hypsibioidea</taxon>
        <taxon>Ramazzottiidae</taxon>
        <taxon>Ramazzottius</taxon>
    </lineage>
</organism>